<organism evidence="1 2">
    <name type="scientific">Chlorella sorokiniana</name>
    <name type="common">Freshwater green alga</name>
    <dbReference type="NCBI Taxonomy" id="3076"/>
    <lineage>
        <taxon>Eukaryota</taxon>
        <taxon>Viridiplantae</taxon>
        <taxon>Chlorophyta</taxon>
        <taxon>core chlorophytes</taxon>
        <taxon>Trebouxiophyceae</taxon>
        <taxon>Chlorellales</taxon>
        <taxon>Chlorellaceae</taxon>
        <taxon>Chlorella clade</taxon>
        <taxon>Chlorella</taxon>
    </lineage>
</organism>
<name>A0A2P6TNU0_CHLSO</name>
<dbReference type="SUPFAM" id="SSF52266">
    <property type="entry name" value="SGNH hydrolase"/>
    <property type="match status" value="1"/>
</dbReference>
<dbReference type="AlphaFoldDB" id="A0A2P6TNU0"/>
<accession>A0A2P6TNU0</accession>
<dbReference type="EMBL" id="LHPG02000010">
    <property type="protein sequence ID" value="PRW50994.1"/>
    <property type="molecule type" value="Genomic_DNA"/>
</dbReference>
<dbReference type="OrthoDB" id="767975at2759"/>
<protein>
    <submittedName>
        <fullName evidence="1">CAS1 domain-containing 1-like</fullName>
    </submittedName>
</protein>
<keyword evidence="2" id="KW-1185">Reference proteome</keyword>
<dbReference type="Proteomes" id="UP000239899">
    <property type="component" value="Unassembled WGS sequence"/>
</dbReference>
<gene>
    <name evidence="1" type="ORF">C2E21_5447</name>
</gene>
<reference evidence="1 2" key="1">
    <citation type="journal article" date="2018" name="Plant J.">
        <title>Genome sequences of Chlorella sorokiniana UTEX 1602 and Micractinium conductrix SAG 241.80: implications to maltose excretion by a green alga.</title>
        <authorList>
            <person name="Arriola M.B."/>
            <person name="Velmurugan N."/>
            <person name="Zhang Y."/>
            <person name="Plunkett M.H."/>
            <person name="Hondzo H."/>
            <person name="Barney B.M."/>
        </authorList>
    </citation>
    <scope>NUCLEOTIDE SEQUENCE [LARGE SCALE GENOMIC DNA]</scope>
    <source>
        <strain evidence="2">UTEX 1602</strain>
    </source>
</reference>
<comment type="caution">
    <text evidence="1">The sequence shown here is derived from an EMBL/GenBank/DDBJ whole genome shotgun (WGS) entry which is preliminary data.</text>
</comment>
<proteinExistence type="predicted"/>
<sequence>MAGEWQRLPEDKCNGSDPLVASCTSKLGYARVWPRQVCGSHEYGTPELRQLLKDRHVAILGDSHGRHLFTWLVRMLDGSFDANIDRPLKFWQSARWDGQSDSGAYVEEHGGGDLHVALNWLTTLPPIAQQVRKIRESGGFPDVVALSAGEWYHQEKRSVQQLHADVEDLSAAVVEADAAAREAGKQVLWLLVTIPDRVPGRSYSASWITPPDLVPRYNAALRAASMLHPRGPALLLDLQALAESCLLWCSYDGIHVNAAVYATAVQLVSNLLALPPAPPVPQPSRR</sequence>
<evidence type="ECO:0000313" key="1">
    <source>
        <dbReference type="EMBL" id="PRW50994.1"/>
    </source>
</evidence>
<evidence type="ECO:0000313" key="2">
    <source>
        <dbReference type="Proteomes" id="UP000239899"/>
    </source>
</evidence>